<protein>
    <submittedName>
        <fullName evidence="2">Uncharacterized protein</fullName>
    </submittedName>
</protein>
<keyword evidence="3" id="KW-1185">Reference proteome</keyword>
<comment type="caution">
    <text evidence="2">The sequence shown here is derived from an EMBL/GenBank/DDBJ whole genome shotgun (WGS) entry which is preliminary data.</text>
</comment>
<name>A0A4R9M185_9LEPT</name>
<feature type="region of interest" description="Disordered" evidence="1">
    <location>
        <begin position="1"/>
        <end position="22"/>
    </location>
</feature>
<dbReference type="EMBL" id="RQHW01000026">
    <property type="protein sequence ID" value="TGN19812.1"/>
    <property type="molecule type" value="Genomic_DNA"/>
</dbReference>
<feature type="region of interest" description="Disordered" evidence="1">
    <location>
        <begin position="63"/>
        <end position="113"/>
    </location>
</feature>
<accession>A0A4R9M185</accession>
<gene>
    <name evidence="2" type="ORF">EHS15_06845</name>
</gene>
<feature type="compositionally biased region" description="Basic residues" evidence="1">
    <location>
        <begin position="71"/>
        <end position="113"/>
    </location>
</feature>
<dbReference type="AlphaFoldDB" id="A0A4R9M185"/>
<evidence type="ECO:0000256" key="1">
    <source>
        <dbReference type="SAM" id="MobiDB-lite"/>
    </source>
</evidence>
<dbReference type="Proteomes" id="UP000298058">
    <property type="component" value="Unassembled WGS sequence"/>
</dbReference>
<sequence length="158" mass="17041">MGNKETQPEKKSGKGSGGVRYDASQKKEILKFIEDYNEKNGRGGQSAAAAQYGVSVLTLINWQKQDGTAPKAKKSKPAKKKRKSAVKKRKVSAKKGKKRSPRKTAKKAAGKKGRVNAGVGFAGKIQAILSQISSNEKTISKLEASNKSLKQKLKRSIG</sequence>
<feature type="compositionally biased region" description="Basic and acidic residues" evidence="1">
    <location>
        <begin position="1"/>
        <end position="12"/>
    </location>
</feature>
<evidence type="ECO:0000313" key="3">
    <source>
        <dbReference type="Proteomes" id="UP000298058"/>
    </source>
</evidence>
<organism evidence="2 3">
    <name type="scientific">Leptospira idonii</name>
    <dbReference type="NCBI Taxonomy" id="1193500"/>
    <lineage>
        <taxon>Bacteria</taxon>
        <taxon>Pseudomonadati</taxon>
        <taxon>Spirochaetota</taxon>
        <taxon>Spirochaetia</taxon>
        <taxon>Leptospirales</taxon>
        <taxon>Leptospiraceae</taxon>
        <taxon>Leptospira</taxon>
    </lineage>
</organism>
<proteinExistence type="predicted"/>
<dbReference type="RefSeq" id="WP_135759815.1">
    <property type="nucleotide sequence ID" value="NZ_RQHW01000026.1"/>
</dbReference>
<reference evidence="2" key="1">
    <citation type="journal article" date="2019" name="PLoS Negl. Trop. Dis.">
        <title>Revisiting the worldwide diversity of Leptospira species in the environment.</title>
        <authorList>
            <person name="Vincent A.T."/>
            <person name="Schiettekatte O."/>
            <person name="Bourhy P."/>
            <person name="Veyrier F.J."/>
            <person name="Picardeau M."/>
        </authorList>
    </citation>
    <scope>NUCLEOTIDE SEQUENCE [LARGE SCALE GENOMIC DNA]</scope>
    <source>
        <strain evidence="2">201300427</strain>
    </source>
</reference>
<evidence type="ECO:0000313" key="2">
    <source>
        <dbReference type="EMBL" id="TGN19812.1"/>
    </source>
</evidence>